<dbReference type="Proteomes" id="UP000604825">
    <property type="component" value="Unassembled WGS sequence"/>
</dbReference>
<feature type="signal peptide" evidence="2">
    <location>
        <begin position="1"/>
        <end position="30"/>
    </location>
</feature>
<protein>
    <submittedName>
        <fullName evidence="3">Uncharacterized protein</fullName>
    </submittedName>
</protein>
<keyword evidence="2" id="KW-0732">Signal</keyword>
<evidence type="ECO:0000256" key="2">
    <source>
        <dbReference type="SAM" id="SignalP"/>
    </source>
</evidence>
<feature type="chain" id="PRO_5032705929" evidence="2">
    <location>
        <begin position="31"/>
        <end position="89"/>
    </location>
</feature>
<keyword evidence="4" id="KW-1185">Reference proteome</keyword>
<proteinExistence type="predicted"/>
<evidence type="ECO:0000256" key="1">
    <source>
        <dbReference type="SAM" id="MobiDB-lite"/>
    </source>
</evidence>
<gene>
    <name evidence="3" type="ORF">NCGR_LOCUS35180</name>
</gene>
<reference evidence="3" key="1">
    <citation type="submission" date="2020-10" db="EMBL/GenBank/DDBJ databases">
        <authorList>
            <person name="Han B."/>
            <person name="Lu T."/>
            <person name="Zhao Q."/>
            <person name="Huang X."/>
            <person name="Zhao Y."/>
        </authorList>
    </citation>
    <scope>NUCLEOTIDE SEQUENCE</scope>
</reference>
<name>A0A811PZT5_9POAL</name>
<comment type="caution">
    <text evidence="3">The sequence shown here is derived from an EMBL/GenBank/DDBJ whole genome shotgun (WGS) entry which is preliminary data.</text>
</comment>
<sequence length="89" mass="9255">MAVLPRRPRLQALAWLAVVLLLAATSVCLCRDVPAAGALPGMRALLQSTTTPSPDSPPAPPPPPPFPRPICRRCPPRCPPEGCSGNGSP</sequence>
<accession>A0A811PZT5</accession>
<feature type="compositionally biased region" description="Pro residues" evidence="1">
    <location>
        <begin position="54"/>
        <end position="68"/>
    </location>
</feature>
<dbReference type="AlphaFoldDB" id="A0A811PZT5"/>
<evidence type="ECO:0000313" key="4">
    <source>
        <dbReference type="Proteomes" id="UP000604825"/>
    </source>
</evidence>
<evidence type="ECO:0000313" key="3">
    <source>
        <dbReference type="EMBL" id="CAD6251436.1"/>
    </source>
</evidence>
<organism evidence="3 4">
    <name type="scientific">Miscanthus lutarioriparius</name>
    <dbReference type="NCBI Taxonomy" id="422564"/>
    <lineage>
        <taxon>Eukaryota</taxon>
        <taxon>Viridiplantae</taxon>
        <taxon>Streptophyta</taxon>
        <taxon>Embryophyta</taxon>
        <taxon>Tracheophyta</taxon>
        <taxon>Spermatophyta</taxon>
        <taxon>Magnoliopsida</taxon>
        <taxon>Liliopsida</taxon>
        <taxon>Poales</taxon>
        <taxon>Poaceae</taxon>
        <taxon>PACMAD clade</taxon>
        <taxon>Panicoideae</taxon>
        <taxon>Andropogonodae</taxon>
        <taxon>Andropogoneae</taxon>
        <taxon>Saccharinae</taxon>
        <taxon>Miscanthus</taxon>
    </lineage>
</organism>
<dbReference type="EMBL" id="CAJGYO010000008">
    <property type="protein sequence ID" value="CAD6251436.1"/>
    <property type="molecule type" value="Genomic_DNA"/>
</dbReference>
<feature type="region of interest" description="Disordered" evidence="1">
    <location>
        <begin position="46"/>
        <end position="68"/>
    </location>
</feature>